<dbReference type="Pfam" id="PF00067">
    <property type="entry name" value="p450"/>
    <property type="match status" value="1"/>
</dbReference>
<dbReference type="SUPFAM" id="SSF48264">
    <property type="entry name" value="Cytochrome P450"/>
    <property type="match status" value="1"/>
</dbReference>
<evidence type="ECO:0000256" key="15">
    <source>
        <dbReference type="SAM" id="Phobius"/>
    </source>
</evidence>
<dbReference type="PANTHER" id="PTHR47951">
    <property type="entry name" value="OS08G0547900 PROTEIN"/>
    <property type="match status" value="1"/>
</dbReference>
<dbReference type="InterPro" id="IPR036396">
    <property type="entry name" value="Cyt_P450_sf"/>
</dbReference>
<accession>A0A4Y7J6X7</accession>
<evidence type="ECO:0000256" key="8">
    <source>
        <dbReference type="ARBA" id="ARBA00023004"/>
    </source>
</evidence>
<organism evidence="16 17">
    <name type="scientific">Papaver somniferum</name>
    <name type="common">Opium poppy</name>
    <dbReference type="NCBI Taxonomy" id="3469"/>
    <lineage>
        <taxon>Eukaryota</taxon>
        <taxon>Viridiplantae</taxon>
        <taxon>Streptophyta</taxon>
        <taxon>Embryophyta</taxon>
        <taxon>Tracheophyta</taxon>
        <taxon>Spermatophyta</taxon>
        <taxon>Magnoliopsida</taxon>
        <taxon>Ranunculales</taxon>
        <taxon>Papaveraceae</taxon>
        <taxon>Papaveroideae</taxon>
        <taxon>Papaver</taxon>
    </lineage>
</organism>
<evidence type="ECO:0000256" key="13">
    <source>
        <dbReference type="PIRSR" id="PIRSR602401-1"/>
    </source>
</evidence>
<evidence type="ECO:0000256" key="2">
    <source>
        <dbReference type="ARBA" id="ARBA00004240"/>
    </source>
</evidence>
<evidence type="ECO:0000256" key="14">
    <source>
        <dbReference type="RuleBase" id="RU000461"/>
    </source>
</evidence>
<comment type="pathway">
    <text evidence="11">Alkaloid biosynthesis; (S)-reticuline biosynthesis; (S)-reticuline from (S)-norcoclaurine: step 3/4.</text>
</comment>
<dbReference type="EMBL" id="CM010717">
    <property type="protein sequence ID" value="RZC56884.1"/>
    <property type="molecule type" value="Genomic_DNA"/>
</dbReference>
<dbReference type="EC" id="1.14.14.102" evidence="12"/>
<comment type="cofactor">
    <cofactor evidence="1 13">
        <name>heme</name>
        <dbReference type="ChEBI" id="CHEBI:30413"/>
    </cofactor>
</comment>
<keyword evidence="9 14" id="KW-0503">Monooxygenase</keyword>
<dbReference type="OMA" id="HELLFKW"/>
<gene>
    <name evidence="16" type="ORF">C5167_015732</name>
</gene>
<dbReference type="InterPro" id="IPR002401">
    <property type="entry name" value="Cyt_P450_E_grp-I"/>
</dbReference>
<dbReference type="GO" id="GO:0050593">
    <property type="term" value="F:N-methylcoclaurine 3'-monooxygenase activity"/>
    <property type="evidence" value="ECO:0007669"/>
    <property type="project" value="UniProtKB-EC"/>
</dbReference>
<feature type="transmembrane region" description="Helical" evidence="15">
    <location>
        <begin position="7"/>
        <end position="30"/>
    </location>
</feature>
<dbReference type="FunFam" id="1.10.630.10:FF:000126">
    <property type="entry name" value="Predicted protein"/>
    <property type="match status" value="1"/>
</dbReference>
<keyword evidence="6" id="KW-0256">Endoplasmic reticulum</keyword>
<keyword evidence="7 14" id="KW-0560">Oxidoreductase</keyword>
<dbReference type="GO" id="GO:0020037">
    <property type="term" value="F:heme binding"/>
    <property type="evidence" value="ECO:0007669"/>
    <property type="project" value="InterPro"/>
</dbReference>
<dbReference type="PANTHER" id="PTHR47951:SF8">
    <property type="entry name" value="CYTOCHROME P450 93A2-LIKE"/>
    <property type="match status" value="1"/>
</dbReference>
<keyword evidence="15" id="KW-0472">Membrane</keyword>
<keyword evidence="15" id="KW-1133">Transmembrane helix</keyword>
<comment type="catalytic activity">
    <reaction evidence="10">
        <text>(S)-N-methylcoclaurine + reduced [NADPH--hemoprotein reductase] + O2 = (S)-3'-hydroxy-N-methylcoclaurine + oxidized [NADPH--hemoprotein reductase] + H2O + H(+)</text>
        <dbReference type="Rhea" id="RHEA:16649"/>
        <dbReference type="Rhea" id="RHEA-COMP:11964"/>
        <dbReference type="Rhea" id="RHEA-COMP:11965"/>
        <dbReference type="ChEBI" id="CHEBI:15377"/>
        <dbReference type="ChEBI" id="CHEBI:15378"/>
        <dbReference type="ChEBI" id="CHEBI:15379"/>
        <dbReference type="ChEBI" id="CHEBI:57618"/>
        <dbReference type="ChEBI" id="CHEBI:57993"/>
        <dbReference type="ChEBI" id="CHEBI:58010"/>
        <dbReference type="ChEBI" id="CHEBI:58210"/>
        <dbReference type="EC" id="1.14.14.102"/>
    </reaction>
</comment>
<evidence type="ECO:0000256" key="5">
    <source>
        <dbReference type="ARBA" id="ARBA00022723"/>
    </source>
</evidence>
<dbReference type="GO" id="GO:0005783">
    <property type="term" value="C:endoplasmic reticulum"/>
    <property type="evidence" value="ECO:0007669"/>
    <property type="project" value="UniProtKB-SubCell"/>
</dbReference>
<evidence type="ECO:0000256" key="4">
    <source>
        <dbReference type="ARBA" id="ARBA00022617"/>
    </source>
</evidence>
<dbReference type="GO" id="GO:0005506">
    <property type="term" value="F:iron ion binding"/>
    <property type="evidence" value="ECO:0007669"/>
    <property type="project" value="InterPro"/>
</dbReference>
<evidence type="ECO:0000256" key="10">
    <source>
        <dbReference type="ARBA" id="ARBA00050995"/>
    </source>
</evidence>
<dbReference type="CDD" id="cd11073">
    <property type="entry name" value="CYP76-like"/>
    <property type="match status" value="1"/>
</dbReference>
<evidence type="ECO:0000256" key="6">
    <source>
        <dbReference type="ARBA" id="ARBA00022824"/>
    </source>
</evidence>
<dbReference type="STRING" id="3469.A0A4Y7J6X7"/>
<evidence type="ECO:0000256" key="12">
    <source>
        <dbReference type="ARBA" id="ARBA00066319"/>
    </source>
</evidence>
<comment type="subcellular location">
    <subcellularLocation>
        <location evidence="2">Endoplasmic reticulum</location>
    </subcellularLocation>
</comment>
<keyword evidence="5 13" id="KW-0479">Metal-binding</keyword>
<dbReference type="InterPro" id="IPR017972">
    <property type="entry name" value="Cyt_P450_CS"/>
</dbReference>
<keyword evidence="17" id="KW-1185">Reference proteome</keyword>
<evidence type="ECO:0000256" key="1">
    <source>
        <dbReference type="ARBA" id="ARBA00001971"/>
    </source>
</evidence>
<dbReference type="PROSITE" id="PS00086">
    <property type="entry name" value="CYTOCHROME_P450"/>
    <property type="match status" value="1"/>
</dbReference>
<dbReference type="AlphaFoldDB" id="A0A4Y7J6X7"/>
<keyword evidence="8 13" id="KW-0408">Iron</keyword>
<sequence length="559" mass="63615">MTALRGFCWYSAVLVQMISQLSAGFPWGRWVDDIADGENKVMGVYVSVVVVVLITCVYVVIVKSQRRNGRELRLPPGPRGLPLIGNLLSLEPNLHVYFEKLSKIYGLIIKLQFGMKCVIVVSSSSLAKEILRDQDVNFAGRDRPVALLALTYGWSDIIWGHSDQEWRKLRKICNQELLSNTSLDSCYALRRKEVRRMVKDVYGMINTPINVGEQVFVTILNVVLSMLWGATIHGEERINVGIEFQRIVTGMNELVLKPNISDFFPILARFDLQGFDKEANKLVREMDQIFHSVIDQHLKLDKENNEHREKSGKDFLQFLLELMEKQDSKTRITIIQLKALLLDVVAAGADTSITTVEWAMTEMMHNPEVIRRAQEELDQVIGIHNVVEESHMSKLHYLNAVVKETLRLHPGAPLLVPHCSIASSIVGGYTVPKGSRIFVSAWAIHRDPEAWIDPLRFQPERFLGSDDDPLKKYDYRGNNFDYIPFGSGRRVCVGINLAERMVIYVLASLLHSFDWKLPEGTKLDFKDTFGIVLRKTTPLSAIPTLRLSNLHLYEENMPC</sequence>
<evidence type="ECO:0000313" key="17">
    <source>
        <dbReference type="Proteomes" id="UP000316621"/>
    </source>
</evidence>
<evidence type="ECO:0000313" key="16">
    <source>
        <dbReference type="EMBL" id="RZC56884.1"/>
    </source>
</evidence>
<dbReference type="PRINTS" id="PR00463">
    <property type="entry name" value="EP450I"/>
</dbReference>
<evidence type="ECO:0000256" key="11">
    <source>
        <dbReference type="ARBA" id="ARBA00060652"/>
    </source>
</evidence>
<evidence type="ECO:0000256" key="3">
    <source>
        <dbReference type="ARBA" id="ARBA00010617"/>
    </source>
</evidence>
<feature type="transmembrane region" description="Helical" evidence="15">
    <location>
        <begin position="42"/>
        <end position="61"/>
    </location>
</feature>
<dbReference type="Gene3D" id="1.10.630.10">
    <property type="entry name" value="Cytochrome P450"/>
    <property type="match status" value="1"/>
</dbReference>
<reference evidence="16 17" key="1">
    <citation type="journal article" date="2018" name="Science">
        <title>The opium poppy genome and morphinan production.</title>
        <authorList>
            <person name="Guo L."/>
            <person name="Winzer T."/>
            <person name="Yang X."/>
            <person name="Li Y."/>
            <person name="Ning Z."/>
            <person name="He Z."/>
            <person name="Teodor R."/>
            <person name="Lu Y."/>
            <person name="Bowser T.A."/>
            <person name="Graham I.A."/>
            <person name="Ye K."/>
        </authorList>
    </citation>
    <scope>NUCLEOTIDE SEQUENCE [LARGE SCALE GENOMIC DNA]</scope>
    <source>
        <strain evidence="17">cv. HN1</strain>
        <tissue evidence="16">Leaves</tissue>
    </source>
</reference>
<comment type="similarity">
    <text evidence="3 14">Belongs to the cytochrome P450 family.</text>
</comment>
<dbReference type="Gramene" id="RZC56884">
    <property type="protein sequence ID" value="RZC56884"/>
    <property type="gene ID" value="C5167_015732"/>
</dbReference>
<evidence type="ECO:0000256" key="9">
    <source>
        <dbReference type="ARBA" id="ARBA00023033"/>
    </source>
</evidence>
<dbReference type="Proteomes" id="UP000316621">
    <property type="component" value="Chromosome 3"/>
</dbReference>
<keyword evidence="4 13" id="KW-0349">Heme</keyword>
<dbReference type="PRINTS" id="PR00385">
    <property type="entry name" value="P450"/>
</dbReference>
<protein>
    <recommendedName>
        <fullName evidence="12">N-methylcoclaurine 3'-monooxygenase</fullName>
        <ecNumber evidence="12">1.14.14.102</ecNumber>
    </recommendedName>
</protein>
<feature type="binding site" description="axial binding residue" evidence="13">
    <location>
        <position position="492"/>
    </location>
    <ligand>
        <name>heme</name>
        <dbReference type="ChEBI" id="CHEBI:30413"/>
    </ligand>
    <ligandPart>
        <name>Fe</name>
        <dbReference type="ChEBI" id="CHEBI:18248"/>
    </ligandPart>
</feature>
<keyword evidence="15" id="KW-0812">Transmembrane</keyword>
<dbReference type="GO" id="GO:0033075">
    <property type="term" value="P:isoquinoline alkaloid biosynthetic process"/>
    <property type="evidence" value="ECO:0007669"/>
    <property type="project" value="UniProtKB-ARBA"/>
</dbReference>
<name>A0A4Y7J6X7_PAPSO</name>
<dbReference type="InterPro" id="IPR001128">
    <property type="entry name" value="Cyt_P450"/>
</dbReference>
<evidence type="ECO:0000256" key="7">
    <source>
        <dbReference type="ARBA" id="ARBA00023002"/>
    </source>
</evidence>
<proteinExistence type="inferred from homology"/>